<dbReference type="GO" id="GO:0015627">
    <property type="term" value="C:type II protein secretion system complex"/>
    <property type="evidence" value="ECO:0007669"/>
    <property type="project" value="TreeGrafter"/>
</dbReference>
<feature type="chain" id="PRO_5039243407" evidence="1">
    <location>
        <begin position="24"/>
        <end position="106"/>
    </location>
</feature>
<evidence type="ECO:0000313" key="3">
    <source>
        <dbReference type="Proteomes" id="UP000633418"/>
    </source>
</evidence>
<dbReference type="Pfam" id="PF12836">
    <property type="entry name" value="HHH_3"/>
    <property type="match status" value="1"/>
</dbReference>
<sequence>MRNTVLSYFMLPLLAVASFSLNAAPASAVSTPAAIVSEVPSRLDLNTADAGSLQSALIGIGKAKAQAIVDYRDEHGAFATVDELLEVKGIGQALLDRNRDRLTVDN</sequence>
<keyword evidence="2" id="KW-0238">DNA-binding</keyword>
<dbReference type="KEGG" id="pxn:HU772_007000"/>
<feature type="signal peptide" evidence="1">
    <location>
        <begin position="1"/>
        <end position="23"/>
    </location>
</feature>
<evidence type="ECO:0000313" key="2">
    <source>
        <dbReference type="EMBL" id="QXI39829.1"/>
    </source>
</evidence>
<reference evidence="2 3" key="2">
    <citation type="journal article" date="2021" name="Microorganisms">
        <title>The Ever-Expanding Pseudomonas Genus: Description of 43 New Species and Partition of the Pseudomonas putida Group.</title>
        <authorList>
            <person name="Girard L."/>
            <person name="Lood C."/>
            <person name="Hofte M."/>
            <person name="Vandamme P."/>
            <person name="Rokni-Zadeh H."/>
            <person name="van Noort V."/>
            <person name="Lavigne R."/>
            <person name="De Mot R."/>
        </authorList>
    </citation>
    <scope>NUCLEOTIDE SEQUENCE [LARGE SCALE GENOMIC DNA]</scope>
    <source>
        <strain evidence="2 3">RW9S1A</strain>
    </source>
</reference>
<proteinExistence type="predicted"/>
<reference evidence="2 3" key="1">
    <citation type="journal article" date="2020" name="Microorganisms">
        <title>Reliable Identification of Environmental Pseudomonas Isolates Using the rpoD Gene.</title>
        <authorList>
            <consortium name="The Broad Institute Genome Sequencing Platform"/>
            <person name="Girard L."/>
            <person name="Lood C."/>
            <person name="Rokni-Zadeh H."/>
            <person name="van Noort V."/>
            <person name="Lavigne R."/>
            <person name="De Mot R."/>
        </authorList>
    </citation>
    <scope>NUCLEOTIDE SEQUENCE [LARGE SCALE GENOMIC DNA]</scope>
    <source>
        <strain evidence="2 3">RW9S1A</strain>
    </source>
</reference>
<dbReference type="AlphaFoldDB" id="A0A9E6PZ93"/>
<dbReference type="InterPro" id="IPR051675">
    <property type="entry name" value="Endo/Exo/Phosphatase_dom_1"/>
</dbReference>
<dbReference type="PANTHER" id="PTHR21180">
    <property type="entry name" value="ENDONUCLEASE/EXONUCLEASE/PHOSPHATASE FAMILY DOMAIN-CONTAINING PROTEIN 1"/>
    <property type="match status" value="1"/>
</dbReference>
<dbReference type="NCBIfam" id="TIGR00426">
    <property type="entry name" value="competence protein ComEA helix-hairpin-helix repeat region"/>
    <property type="match status" value="1"/>
</dbReference>
<dbReference type="RefSeq" id="WP_186656027.1">
    <property type="nucleotide sequence ID" value="NZ_CP077095.1"/>
</dbReference>
<accession>A0A9E6PZ93</accession>
<dbReference type="GO" id="GO:0015628">
    <property type="term" value="P:protein secretion by the type II secretion system"/>
    <property type="evidence" value="ECO:0007669"/>
    <property type="project" value="TreeGrafter"/>
</dbReference>
<dbReference type="InterPro" id="IPR010994">
    <property type="entry name" value="RuvA_2-like"/>
</dbReference>
<dbReference type="PANTHER" id="PTHR21180:SF32">
    <property type="entry name" value="ENDONUCLEASE_EXONUCLEASE_PHOSPHATASE FAMILY DOMAIN-CONTAINING PROTEIN 1"/>
    <property type="match status" value="1"/>
</dbReference>
<keyword evidence="3" id="KW-1185">Reference proteome</keyword>
<dbReference type="Proteomes" id="UP000633418">
    <property type="component" value="Chromosome"/>
</dbReference>
<protein>
    <submittedName>
        <fullName evidence="2">ComEA family DNA-binding protein</fullName>
    </submittedName>
</protein>
<dbReference type="EMBL" id="CP077095">
    <property type="protein sequence ID" value="QXI39829.1"/>
    <property type="molecule type" value="Genomic_DNA"/>
</dbReference>
<dbReference type="Gene3D" id="1.10.150.280">
    <property type="entry name" value="AF1531-like domain"/>
    <property type="match status" value="1"/>
</dbReference>
<dbReference type="InterPro" id="IPR004509">
    <property type="entry name" value="Competence_ComEA_HhH"/>
</dbReference>
<dbReference type="SUPFAM" id="SSF47781">
    <property type="entry name" value="RuvA domain 2-like"/>
    <property type="match status" value="1"/>
</dbReference>
<organism evidence="2 3">
    <name type="scientific">Pseudomonas xantholysinigenes</name>
    <dbReference type="NCBI Taxonomy" id="2745490"/>
    <lineage>
        <taxon>Bacteria</taxon>
        <taxon>Pseudomonadati</taxon>
        <taxon>Pseudomonadota</taxon>
        <taxon>Gammaproteobacteria</taxon>
        <taxon>Pseudomonadales</taxon>
        <taxon>Pseudomonadaceae</taxon>
        <taxon>Pseudomonas</taxon>
    </lineage>
</organism>
<evidence type="ECO:0000256" key="1">
    <source>
        <dbReference type="SAM" id="SignalP"/>
    </source>
</evidence>
<name>A0A9E6PZ93_9PSED</name>
<dbReference type="GO" id="GO:0003677">
    <property type="term" value="F:DNA binding"/>
    <property type="evidence" value="ECO:0007669"/>
    <property type="project" value="UniProtKB-KW"/>
</dbReference>
<gene>
    <name evidence="2" type="ORF">HU772_007000</name>
</gene>
<keyword evidence="1" id="KW-0732">Signal</keyword>